<dbReference type="AlphaFoldDB" id="V8C4T6"/>
<protein>
    <recommendedName>
        <fullName evidence="1">Spore protein YkvP/CgeB glycosyl transferase-like domain-containing protein</fullName>
    </recommendedName>
</protein>
<gene>
    <name evidence="2" type="ORF">HMPREF1202_01537</name>
</gene>
<evidence type="ECO:0000313" key="2">
    <source>
        <dbReference type="EMBL" id="ETD22082.1"/>
    </source>
</evidence>
<dbReference type="PATRIC" id="fig|1073376.3.peg.1572"/>
<dbReference type="OrthoDB" id="5121913at2"/>
<proteinExistence type="predicted"/>
<dbReference type="STRING" id="1073376.HMPREF1202_01537"/>
<evidence type="ECO:0000313" key="3">
    <source>
        <dbReference type="Proteomes" id="UP000018683"/>
    </source>
</evidence>
<accession>V8C4T6</accession>
<dbReference type="Pfam" id="PF13524">
    <property type="entry name" value="Glyco_trans_1_2"/>
    <property type="match status" value="1"/>
</dbReference>
<organism evidence="2 3">
    <name type="scientific">[Ruminococcus] lactaris CC59_002D</name>
    <dbReference type="NCBI Taxonomy" id="1073376"/>
    <lineage>
        <taxon>Bacteria</taxon>
        <taxon>Bacillati</taxon>
        <taxon>Bacillota</taxon>
        <taxon>Clostridia</taxon>
        <taxon>Lachnospirales</taxon>
        <taxon>Lachnospiraceae</taxon>
        <taxon>Mediterraneibacter</taxon>
    </lineage>
</organism>
<evidence type="ECO:0000259" key="1">
    <source>
        <dbReference type="Pfam" id="PF13524"/>
    </source>
</evidence>
<sequence>MENKKRIVFVNLHSDWMLVKAASVYVFKFSAAIKHKYLMDYLLTHPEYEICNYINDRGFSWLRNDNEGLMKFLNVFRYAESRKTLKVNNIDKKKITVIKRAEEIRPDDLVILYNICADNYRGMDGVNAFKALSMLHFHGREEESDIINQANVSCLFGEVDLQKNCDLYRRYYHVDKPWVTHPFVYAERFQNKKLFAERKNMAFATGTITYKLHKEFLDIYGDSCDQPSRKQIKDNPEFFKDTIYCTSSDYLEDNAGKEYKATDNKIVLLYKKVYNRLNVGKQKKYYSFDMVEAFNSYKMCIVGEEILGIPGIGFVEGMACGCAYIGQDMPAYRDWGLVPGVHYITYDGSKEDLKRVIEYYQMDEHQEELEKIAKTGCEYVRTNFNGNAAAEKLMQQLEEQQKIWLEQRGK</sequence>
<reference evidence="2 3" key="1">
    <citation type="submission" date="2013-10" db="EMBL/GenBank/DDBJ databases">
        <title>The Genome Sequence of Ruminococcus lactaris CC59_002D.</title>
        <authorList>
            <consortium name="The Broad Institute Genomics Platform"/>
            <person name="Earl A."/>
            <person name="Allen-Vercoe E."/>
            <person name="Daigneault M."/>
            <person name="Young S.K."/>
            <person name="Zeng Q."/>
            <person name="Gargeya S."/>
            <person name="Fitzgerald M."/>
            <person name="Abouelleil A."/>
            <person name="Alvarado L."/>
            <person name="Chapman S.B."/>
            <person name="Gainer-Dewar J."/>
            <person name="Goldberg J."/>
            <person name="Griggs A."/>
            <person name="Gujja S."/>
            <person name="Hansen M."/>
            <person name="Howarth C."/>
            <person name="Imamovic A."/>
            <person name="Ireland A."/>
            <person name="Larimer J."/>
            <person name="McCowan C."/>
            <person name="Murphy C."/>
            <person name="Pearson M."/>
            <person name="Poon T.W."/>
            <person name="Priest M."/>
            <person name="Roberts A."/>
            <person name="Saif S."/>
            <person name="Shea T."/>
            <person name="Sykes S."/>
            <person name="Wortman J."/>
            <person name="Nusbaum C."/>
            <person name="Birren B."/>
        </authorList>
    </citation>
    <scope>NUCLEOTIDE SEQUENCE [LARGE SCALE GENOMIC DNA]</scope>
    <source>
        <strain evidence="2 3">CC59_002D</strain>
    </source>
</reference>
<feature type="domain" description="Spore protein YkvP/CgeB glycosyl transferase-like" evidence="1">
    <location>
        <begin position="274"/>
        <end position="394"/>
    </location>
</feature>
<dbReference type="HOGENOM" id="CLU_670635_0_0_9"/>
<comment type="caution">
    <text evidence="2">The sequence shown here is derived from an EMBL/GenBank/DDBJ whole genome shotgun (WGS) entry which is preliminary data.</text>
</comment>
<name>V8C4T6_9FIRM</name>
<dbReference type="Proteomes" id="UP000018683">
    <property type="component" value="Unassembled WGS sequence"/>
</dbReference>
<dbReference type="InterPro" id="IPR055259">
    <property type="entry name" value="YkvP/CgeB_Glyco_trans-like"/>
</dbReference>
<dbReference type="EMBL" id="AZJE01000019">
    <property type="protein sequence ID" value="ETD22082.1"/>
    <property type="molecule type" value="Genomic_DNA"/>
</dbReference>
<dbReference type="RefSeq" id="WP_023922026.1">
    <property type="nucleotide sequence ID" value="NZ_KI669408.1"/>
</dbReference>
<dbReference type="Gene3D" id="3.40.50.2000">
    <property type="entry name" value="Glycogen Phosphorylase B"/>
    <property type="match status" value="1"/>
</dbReference>